<evidence type="ECO:0000313" key="2">
    <source>
        <dbReference type="Proteomes" id="UP000199306"/>
    </source>
</evidence>
<protein>
    <submittedName>
        <fullName evidence="1">Starch-binding associating with outer membrane</fullName>
    </submittedName>
</protein>
<evidence type="ECO:0000313" key="1">
    <source>
        <dbReference type="EMBL" id="SFP91626.1"/>
    </source>
</evidence>
<dbReference type="EMBL" id="FOXH01000007">
    <property type="protein sequence ID" value="SFP91626.1"/>
    <property type="molecule type" value="Genomic_DNA"/>
</dbReference>
<dbReference type="Proteomes" id="UP000199306">
    <property type="component" value="Unassembled WGS sequence"/>
</dbReference>
<reference evidence="1 2" key="1">
    <citation type="submission" date="2016-10" db="EMBL/GenBank/DDBJ databases">
        <authorList>
            <person name="de Groot N.N."/>
        </authorList>
    </citation>
    <scope>NUCLEOTIDE SEQUENCE [LARGE SCALE GENOMIC DNA]</scope>
    <source>
        <strain evidence="2">E92,LMG 26720,CCM 7988</strain>
    </source>
</reference>
<keyword evidence="2" id="KW-1185">Reference proteome</keyword>
<dbReference type="STRING" id="1079859.SAMN04515674_10751"/>
<dbReference type="Pfam" id="PF12771">
    <property type="entry name" value="SusD-like_2"/>
    <property type="match status" value="1"/>
</dbReference>
<dbReference type="SUPFAM" id="SSF48452">
    <property type="entry name" value="TPR-like"/>
    <property type="match status" value="1"/>
</dbReference>
<dbReference type="InterPro" id="IPR041662">
    <property type="entry name" value="SusD-like_2"/>
</dbReference>
<accession>A0A1I5UAF4</accession>
<organism evidence="1 2">
    <name type="scientific">Pseudarcicella hirudinis</name>
    <dbReference type="NCBI Taxonomy" id="1079859"/>
    <lineage>
        <taxon>Bacteria</taxon>
        <taxon>Pseudomonadati</taxon>
        <taxon>Bacteroidota</taxon>
        <taxon>Cytophagia</taxon>
        <taxon>Cytophagales</taxon>
        <taxon>Flectobacillaceae</taxon>
        <taxon>Pseudarcicella</taxon>
    </lineage>
</organism>
<dbReference type="AlphaFoldDB" id="A0A1I5UAF4"/>
<sequence>MKKIFSLTLLFITLFTTISCDKGFDEVNKNPNEASSLTPDLLLPHGIKTAVDIYWGGAGLGLDIGPLYAQHMARIQYTTIDQYIIPTDVIDNAWRDFFIESQADFQRIIALGKIAGNENYQAIGLIMRAWTFSLLTDVYGDIPYKDAIQGIDGKLLPKYDSQKDIYLGLITDLKTASDMINAKTVSSTGDIMFAGDMSRWKKFANSLSLKLLNRILSKTDTGIDVKAEMERILKDPAKYPVFTSYNDCAFLTYLGDAPNNNPINQNRKTRDDHRVSLSLTSRLQATNDSRITIYAEKPEAGGDYLGIPNGLNVTEANALGLAKTSRLGKFFTQATAPAVLMSYAELLFIKAEAAYKGVSVAGDAGKLYLDGINASYAQYKIAPSDDFLKAVAYKGGADGYKQIMEQKWISLFGEGIEAWTEQRRTGIPDLKAPLVNTNDNVLPTRLPYPSTEETLNGPNMKDALSKQGGVNDKKLKLWWAK</sequence>
<proteinExistence type="predicted"/>
<dbReference type="InterPro" id="IPR011990">
    <property type="entry name" value="TPR-like_helical_dom_sf"/>
</dbReference>
<gene>
    <name evidence="1" type="ORF">SAMN04515674_10751</name>
</gene>
<dbReference type="Gene3D" id="1.25.40.390">
    <property type="match status" value="1"/>
</dbReference>
<name>A0A1I5UAF4_9BACT</name>
<dbReference type="PROSITE" id="PS51257">
    <property type="entry name" value="PROKAR_LIPOPROTEIN"/>
    <property type="match status" value="1"/>
</dbReference>
<dbReference type="RefSeq" id="WP_092017683.1">
    <property type="nucleotide sequence ID" value="NZ_FOXH01000007.1"/>
</dbReference>
<dbReference type="OrthoDB" id="843771at2"/>